<name>A0A375JDU7_9BURK</name>
<dbReference type="AlphaFoldDB" id="A0A375JDU7"/>
<gene>
    <name evidence="1" type="ORF">CBM2634_U270005</name>
</gene>
<dbReference type="Proteomes" id="UP000256805">
    <property type="component" value="Unassembled WGS sequence"/>
</dbReference>
<dbReference type="EMBL" id="OVTA01000091">
    <property type="protein sequence ID" value="SPS02741.1"/>
    <property type="molecule type" value="Genomic_DNA"/>
</dbReference>
<organism evidence="1 2">
    <name type="scientific">Cupriavidus taiwanensis</name>
    <dbReference type="NCBI Taxonomy" id="164546"/>
    <lineage>
        <taxon>Bacteria</taxon>
        <taxon>Pseudomonadati</taxon>
        <taxon>Pseudomonadota</taxon>
        <taxon>Betaproteobacteria</taxon>
        <taxon>Burkholderiales</taxon>
        <taxon>Burkholderiaceae</taxon>
        <taxon>Cupriavidus</taxon>
    </lineage>
</organism>
<sequence>MPPLLPNLPESLQVPSGEVQEDVLTTTGDVLYQCDRSADGVAWVVQR</sequence>
<evidence type="ECO:0000313" key="1">
    <source>
        <dbReference type="EMBL" id="SPS02741.1"/>
    </source>
</evidence>
<evidence type="ECO:0000313" key="2">
    <source>
        <dbReference type="Proteomes" id="UP000256805"/>
    </source>
</evidence>
<proteinExistence type="predicted"/>
<reference evidence="1 2" key="1">
    <citation type="submission" date="2018-01" db="EMBL/GenBank/DDBJ databases">
        <authorList>
            <person name="Gaut B.S."/>
            <person name="Morton B.R."/>
            <person name="Clegg M.T."/>
            <person name="Duvall M.R."/>
        </authorList>
    </citation>
    <scope>NUCLEOTIDE SEQUENCE [LARGE SCALE GENOMIC DNA]</scope>
    <source>
        <strain evidence="1">Cupriavidus taiwanensis cmp 52</strain>
    </source>
</reference>
<protein>
    <submittedName>
        <fullName evidence="1">Uncharacterized protein</fullName>
    </submittedName>
</protein>
<accession>A0A375JDU7</accession>